<feature type="transmembrane region" description="Helical" evidence="1">
    <location>
        <begin position="462"/>
        <end position="485"/>
    </location>
</feature>
<evidence type="ECO:0000313" key="2">
    <source>
        <dbReference type="EMBL" id="WPY00822.1"/>
    </source>
</evidence>
<dbReference type="PANTHER" id="PTHR32063">
    <property type="match status" value="1"/>
</dbReference>
<feature type="transmembrane region" description="Helical" evidence="1">
    <location>
        <begin position="979"/>
        <end position="1003"/>
    </location>
</feature>
<dbReference type="Gene3D" id="3.30.70.1430">
    <property type="entry name" value="Multidrug efflux transporter AcrB pore domain"/>
    <property type="match status" value="2"/>
</dbReference>
<feature type="transmembrane region" description="Helical" evidence="1">
    <location>
        <begin position="902"/>
        <end position="925"/>
    </location>
</feature>
<dbReference type="Gene3D" id="3.30.70.1440">
    <property type="entry name" value="Multidrug efflux transporter AcrB pore domain"/>
    <property type="match status" value="1"/>
</dbReference>
<dbReference type="Gene3D" id="3.30.2090.10">
    <property type="entry name" value="Multidrug efflux transporter AcrB TolC docking domain, DN and DC subdomains"/>
    <property type="match status" value="2"/>
</dbReference>
<evidence type="ECO:0000313" key="3">
    <source>
        <dbReference type="Proteomes" id="UP001326613"/>
    </source>
</evidence>
<dbReference type="EMBL" id="CP112932">
    <property type="protein sequence ID" value="WPY00822.1"/>
    <property type="molecule type" value="Genomic_DNA"/>
</dbReference>
<feature type="transmembrane region" description="Helical" evidence="1">
    <location>
        <begin position="851"/>
        <end position="869"/>
    </location>
</feature>
<keyword evidence="1" id="KW-0812">Transmembrane</keyword>
<dbReference type="Pfam" id="PF00873">
    <property type="entry name" value="ACR_tran"/>
    <property type="match status" value="1"/>
</dbReference>
<dbReference type="SUPFAM" id="SSF82693">
    <property type="entry name" value="Multidrug efflux transporter AcrB pore domain, PN1, PN2, PC1 and PC2 subdomains"/>
    <property type="match status" value="4"/>
</dbReference>
<protein>
    <submittedName>
        <fullName evidence="2">Efflux RND transporter permease subunit</fullName>
    </submittedName>
</protein>
<feature type="transmembrane region" description="Helical" evidence="1">
    <location>
        <begin position="332"/>
        <end position="352"/>
    </location>
</feature>
<keyword evidence="1" id="KW-0472">Membrane</keyword>
<feature type="transmembrane region" description="Helical" evidence="1">
    <location>
        <begin position="359"/>
        <end position="380"/>
    </location>
</feature>
<feature type="transmembrane region" description="Helical" evidence="1">
    <location>
        <begin position="530"/>
        <end position="548"/>
    </location>
</feature>
<feature type="transmembrane region" description="Helical" evidence="1">
    <location>
        <begin position="386"/>
        <end position="410"/>
    </location>
</feature>
<dbReference type="InterPro" id="IPR027463">
    <property type="entry name" value="AcrB_DN_DC_subdom"/>
</dbReference>
<feature type="transmembrane region" description="Helical" evidence="1">
    <location>
        <begin position="946"/>
        <end position="967"/>
    </location>
</feature>
<dbReference type="Gene3D" id="3.30.70.1320">
    <property type="entry name" value="Multidrug efflux transporter AcrB pore domain like"/>
    <property type="match status" value="1"/>
</dbReference>
<dbReference type="SUPFAM" id="SSF82714">
    <property type="entry name" value="Multidrug efflux transporter AcrB TolC docking domain, DN and DC subdomains"/>
    <property type="match status" value="2"/>
</dbReference>
<feature type="transmembrane region" description="Helical" evidence="1">
    <location>
        <begin position="876"/>
        <end position="896"/>
    </location>
</feature>
<dbReference type="PRINTS" id="PR00702">
    <property type="entry name" value="ACRIFLAVINRP"/>
</dbReference>
<feature type="transmembrane region" description="Helical" evidence="1">
    <location>
        <begin position="430"/>
        <end position="450"/>
    </location>
</feature>
<feature type="transmembrane region" description="Helical" evidence="1">
    <location>
        <begin position="12"/>
        <end position="30"/>
    </location>
</feature>
<dbReference type="InterPro" id="IPR001036">
    <property type="entry name" value="Acrflvin-R"/>
</dbReference>
<evidence type="ECO:0000256" key="1">
    <source>
        <dbReference type="SAM" id="Phobius"/>
    </source>
</evidence>
<proteinExistence type="predicted"/>
<gene>
    <name evidence="2" type="ORF">Trichorick_00710</name>
</gene>
<dbReference type="SUPFAM" id="SSF82866">
    <property type="entry name" value="Multidrug efflux transporter AcrB transmembrane domain"/>
    <property type="match status" value="2"/>
</dbReference>
<reference evidence="2 3" key="1">
    <citation type="submission" date="2022-10" db="EMBL/GenBank/DDBJ databases">
        <title>Host association and intracellularity evolved multiple times independently in the Rickettsiales.</title>
        <authorList>
            <person name="Castelli M."/>
            <person name="Nardi T."/>
            <person name="Gammuto L."/>
            <person name="Bellinzona G."/>
            <person name="Sabaneyeva E."/>
            <person name="Potekhin A."/>
            <person name="Serra V."/>
            <person name="Petroni G."/>
            <person name="Sassera D."/>
        </authorList>
    </citation>
    <scope>NUCLEOTIDE SEQUENCE [LARGE SCALE GENOMIC DNA]</scope>
    <source>
        <strain evidence="2 3">Kr 154-4</strain>
    </source>
</reference>
<accession>A0ABZ0UUQ4</accession>
<keyword evidence="1" id="KW-1133">Transmembrane helix</keyword>
<dbReference type="PANTHER" id="PTHR32063:SF14">
    <property type="entry name" value="BLL4319 PROTEIN"/>
    <property type="match status" value="1"/>
</dbReference>
<organism evidence="2 3">
    <name type="scientific">Candidatus Trichorickettsia mobilis</name>
    <dbReference type="NCBI Taxonomy" id="1346319"/>
    <lineage>
        <taxon>Bacteria</taxon>
        <taxon>Pseudomonadati</taxon>
        <taxon>Pseudomonadota</taxon>
        <taxon>Alphaproteobacteria</taxon>
        <taxon>Rickettsiales</taxon>
        <taxon>Rickettsiaceae</taxon>
        <taxon>Rickettsieae</taxon>
        <taxon>Candidatus Trichorickettsia</taxon>
    </lineage>
</organism>
<dbReference type="Gene3D" id="1.20.1640.10">
    <property type="entry name" value="Multidrug efflux transporter AcrB transmembrane domain"/>
    <property type="match status" value="2"/>
</dbReference>
<sequence>MSLSEICIKRPVFATVLSLVIITLGIIFFTKLQIRGMPDIDPPIITVIANYEGANALYMEQQVTTRIEKALKTVKDIDFISSQSSVGESIITLSFNLSADIEVALNDVRSKVSDISNLLPEDMKAPAVAKMDSDNFPSLWLSVNSDQYDQLELTKITEDRIRSVLERLPSVGRIVMHGAKYYTMRIEPDFVQMYQHQIAPSDIVDAVTKQNKDYPAGVIKTEVRDFIVKLNGRLSLAQEFENIILKSDNNNLLKLNNVAKVHLAPDENDTILRYNGSRSMAIGIVKQSKANEIELSNDVRTALQKISKNLPPSIKIEVAHDRAIPINASIKAVFITIFEALILVIIVVYLFLSSIRITLIPFVTIPVSLIGTFTVMHFFGFSINSFTLLAMVLAIGLVVDDAIVMLENIFRHYELGKSKIEAALSAAAEIRFAIIAMTITLAAVFLPVGFIDGFMGKLFIEFAWTLAFCVLFSGFVALTLTPMMASKMISDSHKSDSLPIWLTKFNYYLKYSQTKYSYYLNFALDHQKQLLMIIALSIATLTISLILVNKTFSPEEDNGFLQVMFTGSEGSNKKQAEQVVIQAEQIFKSYKDILGFFAVIWEGSSAFAFVPLKDWSIRSKSANELRQDLNKKLDRIPGMSIFAMNPNPMGRGGSGKQIEFNLQTLSEYDTIDQLSKKFIEKMKQNPLFENIERDFKSSTPTLDVMIDRDKAYFYGVSLDNIGSTIQYLIAGKPIGDFMIGNDVYDVILQYKLNDRNNVNHLEEILVKAKNNQMIPLAVVTQITEKITVKSYWHYNNAKSITISTDLTNKSNVKGAIKAINAIAEELLDNSDNTLEYLGEVKQMQESESNSIFTFLLALVFIYLVLAAQFESFFDPLLILVAVPFSITGGVLALLIAGDSINMYSNIGLITLIGLVTKNSIMIVEFTNQLRERGVQIRAAVLQAAELRLRPILMTSCATICGSIPLIFADGAGAAARNSIGLVIAGGMIIGTLFTIFVIPMLYYKFKKA</sequence>
<keyword evidence="3" id="KW-1185">Reference proteome</keyword>
<dbReference type="RefSeq" id="WP_323737654.1">
    <property type="nucleotide sequence ID" value="NZ_CP112932.1"/>
</dbReference>
<name>A0ABZ0UUQ4_9RICK</name>
<dbReference type="Proteomes" id="UP001326613">
    <property type="component" value="Chromosome"/>
</dbReference>